<keyword evidence="1" id="KW-0812">Transmembrane</keyword>
<dbReference type="VEuPathDB" id="AmoebaDB:NAEGRDRAFT_74380"/>
<dbReference type="EMBL" id="GG738913">
    <property type="protein sequence ID" value="EFC37890.1"/>
    <property type="molecule type" value="Genomic_DNA"/>
</dbReference>
<evidence type="ECO:0000256" key="2">
    <source>
        <dbReference type="SAM" id="SignalP"/>
    </source>
</evidence>
<dbReference type="AlphaFoldDB" id="D2VZ70"/>
<proteinExistence type="predicted"/>
<feature type="transmembrane region" description="Helical" evidence="1">
    <location>
        <begin position="163"/>
        <end position="186"/>
    </location>
</feature>
<feature type="signal peptide" evidence="2">
    <location>
        <begin position="1"/>
        <end position="25"/>
    </location>
</feature>
<keyword evidence="1" id="KW-1133">Transmembrane helix</keyword>
<dbReference type="Proteomes" id="UP000006671">
    <property type="component" value="Unassembled WGS sequence"/>
</dbReference>
<feature type="transmembrane region" description="Helical" evidence="1">
    <location>
        <begin position="121"/>
        <end position="143"/>
    </location>
</feature>
<keyword evidence="4" id="KW-1185">Reference proteome</keyword>
<feature type="transmembrane region" description="Helical" evidence="1">
    <location>
        <begin position="41"/>
        <end position="61"/>
    </location>
</feature>
<protein>
    <submittedName>
        <fullName evidence="3">Predicted protein</fullName>
    </submittedName>
</protein>
<dbReference type="KEGG" id="ngr:NAEGRDRAFT_74380"/>
<evidence type="ECO:0000313" key="3">
    <source>
        <dbReference type="EMBL" id="EFC37890.1"/>
    </source>
</evidence>
<dbReference type="RefSeq" id="XP_002670634.1">
    <property type="nucleotide sequence ID" value="XM_002670588.1"/>
</dbReference>
<gene>
    <name evidence="3" type="ORF">NAEGRDRAFT_74380</name>
</gene>
<reference evidence="3 4" key="1">
    <citation type="journal article" date="2010" name="Cell">
        <title>The genome of Naegleria gruberi illuminates early eukaryotic versatility.</title>
        <authorList>
            <person name="Fritz-Laylin L.K."/>
            <person name="Prochnik S.E."/>
            <person name="Ginger M.L."/>
            <person name="Dacks J.B."/>
            <person name="Carpenter M.L."/>
            <person name="Field M.C."/>
            <person name="Kuo A."/>
            <person name="Paredez A."/>
            <person name="Chapman J."/>
            <person name="Pham J."/>
            <person name="Shu S."/>
            <person name="Neupane R."/>
            <person name="Cipriano M."/>
            <person name="Mancuso J."/>
            <person name="Tu H."/>
            <person name="Salamov A."/>
            <person name="Lindquist E."/>
            <person name="Shapiro H."/>
            <person name="Lucas S."/>
            <person name="Grigoriev I.V."/>
            <person name="Cande W.Z."/>
            <person name="Fulton C."/>
            <person name="Rokhsar D.S."/>
            <person name="Dawson S.C."/>
        </authorList>
    </citation>
    <scope>NUCLEOTIDE SEQUENCE [LARGE SCALE GENOMIC DNA]</scope>
    <source>
        <strain evidence="3 4">NEG-M</strain>
    </source>
</reference>
<keyword evidence="1" id="KW-0472">Membrane</keyword>
<keyword evidence="2" id="KW-0732">Signal</keyword>
<dbReference type="InParanoid" id="D2VZ70"/>
<organism evidence="4">
    <name type="scientific">Naegleria gruberi</name>
    <name type="common">Amoeba</name>
    <dbReference type="NCBI Taxonomy" id="5762"/>
    <lineage>
        <taxon>Eukaryota</taxon>
        <taxon>Discoba</taxon>
        <taxon>Heterolobosea</taxon>
        <taxon>Tetramitia</taxon>
        <taxon>Eutetramitia</taxon>
        <taxon>Vahlkampfiidae</taxon>
        <taxon>Naegleria</taxon>
    </lineage>
</organism>
<accession>D2VZ70</accession>
<sequence>MERSIMMVHATLFWLIFLLLSVSNSFLRESVYEPLAGELWSHIFATSSLVLINLLLMYYFFMQKRSYKKQALIKEKRERASSAANSNSEGTSSLTGGLSNLTLSNISNTTRKLFSFERKRNMFLIGVWWLLLTILFELFIGWIRGVDGLSESKDYSWLSYVSVMRWAKSHVVILIVGVQLMFPILIGTLVMRMDEKAEIVDRDLNELQHAEQEKKTM</sequence>
<feature type="chain" id="PRO_5003038759" evidence="2">
    <location>
        <begin position="26"/>
        <end position="217"/>
    </location>
</feature>
<dbReference type="GeneID" id="8863364"/>
<name>D2VZ70_NAEGR</name>
<evidence type="ECO:0000313" key="4">
    <source>
        <dbReference type="Proteomes" id="UP000006671"/>
    </source>
</evidence>
<evidence type="ECO:0000256" key="1">
    <source>
        <dbReference type="SAM" id="Phobius"/>
    </source>
</evidence>